<dbReference type="STRING" id="1657.ACU20_08455"/>
<evidence type="ECO:0000313" key="7">
    <source>
        <dbReference type="EMBL" id="SDE59257.1"/>
    </source>
</evidence>
<dbReference type="InterPro" id="IPR011053">
    <property type="entry name" value="Single_hybrid_motif"/>
</dbReference>
<dbReference type="CDD" id="cd06848">
    <property type="entry name" value="GCS_H"/>
    <property type="match status" value="1"/>
</dbReference>
<protein>
    <recommendedName>
        <fullName evidence="3">Glycine cleavage system H protein</fullName>
    </recommendedName>
</protein>
<dbReference type="SUPFAM" id="SSF51230">
    <property type="entry name" value="Single hybrid motif"/>
    <property type="match status" value="1"/>
</dbReference>
<dbReference type="GO" id="GO:0009249">
    <property type="term" value="P:protein lipoylation"/>
    <property type="evidence" value="ECO:0007669"/>
    <property type="project" value="TreeGrafter"/>
</dbReference>
<dbReference type="HAMAP" id="MF_00272">
    <property type="entry name" value="GcvH"/>
    <property type="match status" value="1"/>
</dbReference>
<dbReference type="PANTHER" id="PTHR11715">
    <property type="entry name" value="GLYCINE CLEAVAGE SYSTEM H PROTEIN"/>
    <property type="match status" value="1"/>
</dbReference>
<sequence length="126" mass="13475">MEIPENLQYTADHEWVSLEGEIATVGITAHATAELGDIVFLDLPDIGDELTAGEAAGEIESTKSVSDLVSPLTGDVTEINEAALEDPSLVNSAPYTDGWLYKITVSAEETELLSAEEYRHLLIGGN</sequence>
<dbReference type="OrthoDB" id="9796712at2"/>
<proteinExistence type="inferred from homology"/>
<evidence type="ECO:0000313" key="8">
    <source>
        <dbReference type="Proteomes" id="UP000182744"/>
    </source>
</evidence>
<feature type="domain" description="Lipoyl-binding" evidence="5">
    <location>
        <begin position="22"/>
        <end position="104"/>
    </location>
</feature>
<dbReference type="InterPro" id="IPR000089">
    <property type="entry name" value="Biotin_lipoyl"/>
</dbReference>
<dbReference type="InterPro" id="IPR003016">
    <property type="entry name" value="2-oxoA_DH_lipoyl-BS"/>
</dbReference>
<dbReference type="Proteomes" id="UP001273799">
    <property type="component" value="Unassembled WGS sequence"/>
</dbReference>
<dbReference type="PROSITE" id="PS50968">
    <property type="entry name" value="BIOTINYL_LIPOYL"/>
    <property type="match status" value="1"/>
</dbReference>
<comment type="function">
    <text evidence="3">The glycine cleavage system catalyzes the degradation of glycine. The H protein shuttles the methylamine group of glycine from the P protein to the T protein.</text>
</comment>
<dbReference type="PANTHER" id="PTHR11715:SF3">
    <property type="entry name" value="GLYCINE CLEAVAGE SYSTEM H PROTEIN-RELATED"/>
    <property type="match status" value="1"/>
</dbReference>
<keyword evidence="8" id="KW-1185">Reference proteome</keyword>
<dbReference type="InterPro" id="IPR002930">
    <property type="entry name" value="GCV_H"/>
</dbReference>
<dbReference type="Proteomes" id="UP000182744">
    <property type="component" value="Unassembled WGS sequence"/>
</dbReference>
<evidence type="ECO:0000256" key="4">
    <source>
        <dbReference type="PIRSR" id="PIRSR617453-50"/>
    </source>
</evidence>
<dbReference type="NCBIfam" id="NF002270">
    <property type="entry name" value="PRK01202.1"/>
    <property type="match status" value="1"/>
</dbReference>
<keyword evidence="2 3" id="KW-0450">Lipoyl</keyword>
<evidence type="ECO:0000256" key="3">
    <source>
        <dbReference type="HAMAP-Rule" id="MF_00272"/>
    </source>
</evidence>
<gene>
    <name evidence="3 6" type="primary">gcvH</name>
    <name evidence="6" type="ORF">R6G71_04060</name>
    <name evidence="7" type="ORF">SAMN05421878_11523</name>
</gene>
<dbReference type="AlphaFoldDB" id="A0A0K9EUQ1"/>
<dbReference type="PATRIC" id="fig|1657.3.peg.645"/>
<dbReference type="RefSeq" id="WP_049619394.1">
    <property type="nucleotide sequence ID" value="NZ_FNAU01000015.1"/>
</dbReference>
<accession>A0A0K9EUQ1</accession>
<reference evidence="8" key="1">
    <citation type="submission" date="2016-10" db="EMBL/GenBank/DDBJ databases">
        <authorList>
            <person name="Varghese N."/>
        </authorList>
    </citation>
    <scope>NUCLEOTIDE SEQUENCE [LARGE SCALE GENOMIC DNA]</scope>
    <source>
        <strain evidence="8">DSM 20639</strain>
    </source>
</reference>
<dbReference type="PROSITE" id="PS00189">
    <property type="entry name" value="LIPOYL"/>
    <property type="match status" value="1"/>
</dbReference>
<feature type="modified residue" description="N6-lipoyllysine" evidence="3 4">
    <location>
        <position position="63"/>
    </location>
</feature>
<evidence type="ECO:0000259" key="5">
    <source>
        <dbReference type="PROSITE" id="PS50968"/>
    </source>
</evidence>
<dbReference type="GO" id="GO:0005829">
    <property type="term" value="C:cytosol"/>
    <property type="evidence" value="ECO:0007669"/>
    <property type="project" value="TreeGrafter"/>
</dbReference>
<organism evidence="7 8">
    <name type="scientific">Actinobaculum suis</name>
    <dbReference type="NCBI Taxonomy" id="1657"/>
    <lineage>
        <taxon>Bacteria</taxon>
        <taxon>Bacillati</taxon>
        <taxon>Actinomycetota</taxon>
        <taxon>Actinomycetes</taxon>
        <taxon>Actinomycetales</taxon>
        <taxon>Actinomycetaceae</taxon>
        <taxon>Actinobaculum</taxon>
    </lineage>
</organism>
<evidence type="ECO:0000256" key="2">
    <source>
        <dbReference type="ARBA" id="ARBA00022823"/>
    </source>
</evidence>
<dbReference type="Gene3D" id="2.40.50.100">
    <property type="match status" value="1"/>
</dbReference>
<reference evidence="6" key="3">
    <citation type="submission" date="2023-10" db="EMBL/GenBank/DDBJ databases">
        <title>Whole Genome based description of the genera Actinobaculum and Actinotignum reveals a complex phylogenetic relationship within the species included in the genus Actinotignum.</title>
        <authorList>
            <person name="Jensen C.S."/>
            <person name="Dargis R."/>
            <person name="Kemp M."/>
            <person name="Christensen J.J."/>
        </authorList>
    </citation>
    <scope>NUCLEOTIDE SEQUENCE</scope>
    <source>
        <strain evidence="6">Actinobaculum_suis_CCUG19206T</strain>
    </source>
</reference>
<dbReference type="InterPro" id="IPR017453">
    <property type="entry name" value="GCV_H_sub"/>
</dbReference>
<name>A0A0K9EUQ1_9ACTO</name>
<comment type="similarity">
    <text evidence="1 3">Belongs to the GcvH family.</text>
</comment>
<evidence type="ECO:0000313" key="6">
    <source>
        <dbReference type="EMBL" id="MDY5153227.1"/>
    </source>
</evidence>
<dbReference type="EMBL" id="JAWNFU010000002">
    <property type="protein sequence ID" value="MDY5153227.1"/>
    <property type="molecule type" value="Genomic_DNA"/>
</dbReference>
<evidence type="ECO:0000256" key="1">
    <source>
        <dbReference type="ARBA" id="ARBA00009249"/>
    </source>
</evidence>
<dbReference type="Pfam" id="PF01597">
    <property type="entry name" value="GCV_H"/>
    <property type="match status" value="1"/>
</dbReference>
<comment type="subunit">
    <text evidence="3">The glycine cleavage system is composed of four proteins: P, T, L and H.</text>
</comment>
<dbReference type="InterPro" id="IPR033753">
    <property type="entry name" value="GCV_H/Fam206"/>
</dbReference>
<dbReference type="GO" id="GO:0005960">
    <property type="term" value="C:glycine cleavage complex"/>
    <property type="evidence" value="ECO:0007669"/>
    <property type="project" value="InterPro"/>
</dbReference>
<reference evidence="7" key="2">
    <citation type="submission" date="2016-10" db="EMBL/GenBank/DDBJ databases">
        <authorList>
            <person name="Varghese N."/>
            <person name="Submissions S."/>
        </authorList>
    </citation>
    <scope>NUCLEOTIDE SEQUENCE</scope>
    <source>
        <strain evidence="7">DSM 20639</strain>
    </source>
</reference>
<dbReference type="GO" id="GO:0019464">
    <property type="term" value="P:glycine decarboxylation via glycine cleavage system"/>
    <property type="evidence" value="ECO:0007669"/>
    <property type="project" value="UniProtKB-UniRule"/>
</dbReference>
<comment type="cofactor">
    <cofactor evidence="3">
        <name>(R)-lipoate</name>
        <dbReference type="ChEBI" id="CHEBI:83088"/>
    </cofactor>
    <text evidence="3">Binds 1 lipoyl cofactor covalently.</text>
</comment>
<dbReference type="NCBIfam" id="TIGR00527">
    <property type="entry name" value="gcvH"/>
    <property type="match status" value="1"/>
</dbReference>
<dbReference type="EMBL" id="FNAU01000015">
    <property type="protein sequence ID" value="SDE59257.1"/>
    <property type="molecule type" value="Genomic_DNA"/>
</dbReference>